<dbReference type="GO" id="GO:0005829">
    <property type="term" value="C:cytosol"/>
    <property type="evidence" value="ECO:0007669"/>
    <property type="project" value="TreeGrafter"/>
</dbReference>
<protein>
    <submittedName>
        <fullName evidence="6">Beta-ketoacyl-ACP synthase</fullName>
    </submittedName>
</protein>
<accession>A0A6I6D3Z8</accession>
<evidence type="ECO:0000313" key="6">
    <source>
        <dbReference type="EMBL" id="QGT79568.1"/>
    </source>
</evidence>
<dbReference type="GO" id="GO:0006633">
    <property type="term" value="P:fatty acid biosynthetic process"/>
    <property type="evidence" value="ECO:0007669"/>
    <property type="project" value="UniProtKB-UniPathway"/>
</dbReference>
<dbReference type="InterPro" id="IPR016039">
    <property type="entry name" value="Thiolase-like"/>
</dbReference>
<comment type="similarity">
    <text evidence="2 4">Belongs to the thiolase-like superfamily. Beta-ketoacyl-ACP synthases family.</text>
</comment>
<dbReference type="InterPro" id="IPR020841">
    <property type="entry name" value="PKS_Beta-ketoAc_synthase_dom"/>
</dbReference>
<dbReference type="SUPFAM" id="SSF53901">
    <property type="entry name" value="Thiolase-like"/>
    <property type="match status" value="2"/>
</dbReference>
<keyword evidence="7" id="KW-1185">Reference proteome</keyword>
<dbReference type="PANTHER" id="PTHR11712">
    <property type="entry name" value="POLYKETIDE SYNTHASE-RELATED"/>
    <property type="match status" value="1"/>
</dbReference>
<dbReference type="Gene3D" id="3.40.47.10">
    <property type="match status" value="1"/>
</dbReference>
<gene>
    <name evidence="6" type="ORF">GM160_05470</name>
</gene>
<evidence type="ECO:0000256" key="3">
    <source>
        <dbReference type="ARBA" id="ARBA00022679"/>
    </source>
</evidence>
<dbReference type="GO" id="GO:0004315">
    <property type="term" value="F:3-oxoacyl-[acyl-carrier-protein] synthase activity"/>
    <property type="evidence" value="ECO:0007669"/>
    <property type="project" value="InterPro"/>
</dbReference>
<dbReference type="InterPro" id="IPR000794">
    <property type="entry name" value="Beta-ketoacyl_synthase"/>
</dbReference>
<dbReference type="InterPro" id="IPR018201">
    <property type="entry name" value="Ketoacyl_synth_AS"/>
</dbReference>
<dbReference type="Proteomes" id="UP000427716">
    <property type="component" value="Chromosome"/>
</dbReference>
<dbReference type="UniPathway" id="UPA00094"/>
<evidence type="ECO:0000256" key="4">
    <source>
        <dbReference type="RuleBase" id="RU003694"/>
    </source>
</evidence>
<evidence type="ECO:0000259" key="5">
    <source>
        <dbReference type="PROSITE" id="PS52004"/>
    </source>
</evidence>
<dbReference type="PROSITE" id="PS00606">
    <property type="entry name" value="KS3_1"/>
    <property type="match status" value="1"/>
</dbReference>
<dbReference type="CDD" id="cd00834">
    <property type="entry name" value="KAS_I_II"/>
    <property type="match status" value="1"/>
</dbReference>
<evidence type="ECO:0000256" key="1">
    <source>
        <dbReference type="ARBA" id="ARBA00005194"/>
    </source>
</evidence>
<comment type="pathway">
    <text evidence="1">Lipid metabolism; fatty acid biosynthesis.</text>
</comment>
<dbReference type="EMBL" id="CP046415">
    <property type="protein sequence ID" value="QGT79568.1"/>
    <property type="molecule type" value="Genomic_DNA"/>
</dbReference>
<dbReference type="InterPro" id="IPR014031">
    <property type="entry name" value="Ketoacyl_synth_C"/>
</dbReference>
<evidence type="ECO:0000313" key="7">
    <source>
        <dbReference type="Proteomes" id="UP000427716"/>
    </source>
</evidence>
<feature type="domain" description="Ketosynthase family 3 (KS3)" evidence="5">
    <location>
        <begin position="1"/>
        <end position="404"/>
    </location>
</feature>
<dbReference type="PROSITE" id="PS52004">
    <property type="entry name" value="KS3_2"/>
    <property type="match status" value="1"/>
</dbReference>
<evidence type="ECO:0000256" key="2">
    <source>
        <dbReference type="ARBA" id="ARBA00008467"/>
    </source>
</evidence>
<dbReference type="InterPro" id="IPR014030">
    <property type="entry name" value="Ketoacyl_synth_N"/>
</dbReference>
<dbReference type="NCBIfam" id="NF006618">
    <property type="entry name" value="PRK09185.1"/>
    <property type="match status" value="1"/>
</dbReference>
<dbReference type="Pfam" id="PF00109">
    <property type="entry name" value="ketoacyl-synt"/>
    <property type="match status" value="1"/>
</dbReference>
<name>A0A6I6D3Z8_9GAMM</name>
<reference evidence="6 7" key="1">
    <citation type="submission" date="2019-11" db="EMBL/GenBank/DDBJ databases">
        <authorList>
            <person name="Zhang J."/>
            <person name="Sun C."/>
        </authorList>
    </citation>
    <scope>NUCLEOTIDE SEQUENCE [LARGE SCALE GENOMIC DNA]</scope>
    <source>
        <strain evidence="7">sp2</strain>
    </source>
</reference>
<dbReference type="AlphaFoldDB" id="A0A6I6D3Z8"/>
<dbReference type="Pfam" id="PF02801">
    <property type="entry name" value="Ketoacyl-synt_C"/>
    <property type="match status" value="1"/>
</dbReference>
<sequence length="409" mass="42114">MHEANGPLPTLALSALTVTTAAGPGKGALLDALRERRGALAPCDFLDVDLPTWIGRVAGLESVSLPSALADYDCRNNRLAELALQQDGFGEAVAAAVRRCGAHRIGVVLGTSTSGILHTELAFHERDPATGALPSPLHYATTHELSSAPRYLRKRLGLAGPTYAVSTACSSSGKVFASAQRLIAAGVCDAVVVGGVDSLCLTTLYGFASLELTSTGPCRPGDVERDGISIGEAAGFALVEPATAASDRGESSLCLFGVGESVDAHHMSSPHPEGKGAELAMRRALEAAGRAPDMVDYVNLHGTASRVNDAAEDRALEAVFGPGQACSSTKGWTGHTLGAAGITGLVTGALAIEHGFLPGTLNTERRDPAFSADYLLANRDMAARCVMSNSFGFGGNNCSLLFGRAEEAA</sequence>
<organism evidence="6 7">
    <name type="scientific">Guyparkeria halophila</name>
    <dbReference type="NCBI Taxonomy" id="47960"/>
    <lineage>
        <taxon>Bacteria</taxon>
        <taxon>Pseudomonadati</taxon>
        <taxon>Pseudomonadota</taxon>
        <taxon>Gammaproteobacteria</taxon>
        <taxon>Chromatiales</taxon>
        <taxon>Thioalkalibacteraceae</taxon>
        <taxon>Guyparkeria</taxon>
    </lineage>
</organism>
<proteinExistence type="inferred from homology"/>
<keyword evidence="3 4" id="KW-0808">Transferase</keyword>
<dbReference type="KEGG" id="ghl:GM160_05470"/>
<dbReference type="SMART" id="SM00825">
    <property type="entry name" value="PKS_KS"/>
    <property type="match status" value="1"/>
</dbReference>
<dbReference type="PANTHER" id="PTHR11712:SF320">
    <property type="entry name" value="BETA-KETOACYL SYNTHASE"/>
    <property type="match status" value="1"/>
</dbReference>